<dbReference type="STRING" id="83401.SAMN05421742_1076"/>
<keyword evidence="4" id="KW-1185">Reference proteome</keyword>
<keyword evidence="3" id="KW-0689">Ribosomal protein</keyword>
<dbReference type="InterPro" id="IPR050078">
    <property type="entry name" value="Ribosomal_L11_MeTrfase_PrmA"/>
</dbReference>
<gene>
    <name evidence="3" type="ORF">SAMN05421742_1076</name>
</gene>
<dbReference type="AlphaFoldDB" id="A0A1G8CIA1"/>
<dbReference type="Gene3D" id="3.40.50.150">
    <property type="entry name" value="Vaccinia Virus protein VP39"/>
    <property type="match status" value="1"/>
</dbReference>
<dbReference type="GO" id="GO:0032259">
    <property type="term" value="P:methylation"/>
    <property type="evidence" value="ECO:0007669"/>
    <property type="project" value="UniProtKB-KW"/>
</dbReference>
<dbReference type="SUPFAM" id="SSF53335">
    <property type="entry name" value="S-adenosyl-L-methionine-dependent methyltransferases"/>
    <property type="match status" value="1"/>
</dbReference>
<dbReference type="PANTHER" id="PTHR43648:SF1">
    <property type="entry name" value="ELECTRON TRANSFER FLAVOPROTEIN BETA SUBUNIT LYSINE METHYLTRANSFERASE"/>
    <property type="match status" value="1"/>
</dbReference>
<evidence type="ECO:0000313" key="4">
    <source>
        <dbReference type="Proteomes" id="UP000217076"/>
    </source>
</evidence>
<dbReference type="PANTHER" id="PTHR43648">
    <property type="entry name" value="ELECTRON TRANSFER FLAVOPROTEIN BETA SUBUNIT LYSINE METHYLTRANSFERASE"/>
    <property type="match status" value="1"/>
</dbReference>
<dbReference type="GO" id="GO:0005840">
    <property type="term" value="C:ribosome"/>
    <property type="evidence" value="ECO:0007669"/>
    <property type="project" value="UniProtKB-KW"/>
</dbReference>
<dbReference type="InterPro" id="IPR029063">
    <property type="entry name" value="SAM-dependent_MTases_sf"/>
</dbReference>
<keyword evidence="3" id="KW-0687">Ribonucleoprotein</keyword>
<evidence type="ECO:0000256" key="2">
    <source>
        <dbReference type="ARBA" id="ARBA00022679"/>
    </source>
</evidence>
<dbReference type="Pfam" id="PF06325">
    <property type="entry name" value="PrmA"/>
    <property type="match status" value="1"/>
</dbReference>
<protein>
    <submittedName>
        <fullName evidence="3">Ribosomal protein L11 methyltransferase (PrmA)</fullName>
    </submittedName>
</protein>
<evidence type="ECO:0000256" key="1">
    <source>
        <dbReference type="ARBA" id="ARBA00022603"/>
    </source>
</evidence>
<dbReference type="Proteomes" id="UP000217076">
    <property type="component" value="Unassembled WGS sequence"/>
</dbReference>
<reference evidence="4" key="1">
    <citation type="submission" date="2016-10" db="EMBL/GenBank/DDBJ databases">
        <authorList>
            <person name="Varghese N."/>
            <person name="Submissions S."/>
        </authorList>
    </citation>
    <scope>NUCLEOTIDE SEQUENCE [LARGE SCALE GENOMIC DNA]</scope>
    <source>
        <strain evidence="4">930I</strain>
    </source>
</reference>
<dbReference type="GO" id="GO:0016279">
    <property type="term" value="F:protein-lysine N-methyltransferase activity"/>
    <property type="evidence" value="ECO:0007669"/>
    <property type="project" value="TreeGrafter"/>
</dbReference>
<organism evidence="3 4">
    <name type="scientific">Roseospirillum parvum</name>
    <dbReference type="NCBI Taxonomy" id="83401"/>
    <lineage>
        <taxon>Bacteria</taxon>
        <taxon>Pseudomonadati</taxon>
        <taxon>Pseudomonadota</taxon>
        <taxon>Alphaproteobacteria</taxon>
        <taxon>Rhodospirillales</taxon>
        <taxon>Rhodospirillaceae</taxon>
        <taxon>Roseospirillum</taxon>
    </lineage>
</organism>
<proteinExistence type="predicted"/>
<sequence length="145" mass="15130">MVAGRRVLDLGCGGGLVALAAARAGAGRVTGADIDPFARLALDLNAEANRLSVVGLDDALGASSDWDLILAADICYERPTAERLTAWLGARVAQGARVLLADPGRAYLPKTGLKALAAYDVPTDLDLEDRTVRHTTVYEMAAPEG</sequence>
<name>A0A1G8CIA1_9PROT</name>
<keyword evidence="2 3" id="KW-0808">Transferase</keyword>
<dbReference type="EMBL" id="FNCV01000007">
    <property type="protein sequence ID" value="SDH44943.1"/>
    <property type="molecule type" value="Genomic_DNA"/>
</dbReference>
<accession>A0A1G8CIA1</accession>
<evidence type="ECO:0000313" key="3">
    <source>
        <dbReference type="EMBL" id="SDH44943.1"/>
    </source>
</evidence>
<keyword evidence="1 3" id="KW-0489">Methyltransferase</keyword>